<proteinExistence type="predicted"/>
<dbReference type="EMBL" id="KN847479">
    <property type="protein sequence ID" value="KIX03490.1"/>
    <property type="molecule type" value="Genomic_DNA"/>
</dbReference>
<sequence>MSTLASQRTFKAVWSLLHHPLRHPLGHAPLNLLRAFSNQAGILQTPCSGYDILAQRFSSYPNPVNLYALPSWKKTAHPGGYVDIHDPGEISDLKVNNYDVLITDITENTLRTEISNVFGIDYLAKATENDAKRKIDIVSGYLYGEARRAMVPCVVHNGENDEGYWVHFLVDTGSPATFLSKKACDAIGLRTDGPTSATIAGYTQVVRMSPVDSHFADVNTLGMDYCDTYKFNAMFLGNGRAKYYFMDRWAGAKALKA</sequence>
<dbReference type="GeneID" id="25295114"/>
<organism evidence="1 2">
    <name type="scientific">Rhinocladiella mackenziei CBS 650.93</name>
    <dbReference type="NCBI Taxonomy" id="1442369"/>
    <lineage>
        <taxon>Eukaryota</taxon>
        <taxon>Fungi</taxon>
        <taxon>Dikarya</taxon>
        <taxon>Ascomycota</taxon>
        <taxon>Pezizomycotina</taxon>
        <taxon>Eurotiomycetes</taxon>
        <taxon>Chaetothyriomycetidae</taxon>
        <taxon>Chaetothyriales</taxon>
        <taxon>Herpotrichiellaceae</taxon>
        <taxon>Rhinocladiella</taxon>
    </lineage>
</organism>
<dbReference type="SUPFAM" id="SSF50630">
    <property type="entry name" value="Acid proteases"/>
    <property type="match status" value="1"/>
</dbReference>
<evidence type="ECO:0000313" key="2">
    <source>
        <dbReference type="Proteomes" id="UP000053617"/>
    </source>
</evidence>
<gene>
    <name evidence="1" type="ORF">Z518_07043</name>
</gene>
<dbReference type="STRING" id="1442369.A0A0D2J3G9"/>
<protein>
    <submittedName>
        <fullName evidence="1">Uncharacterized protein</fullName>
    </submittedName>
</protein>
<keyword evidence="2" id="KW-1185">Reference proteome</keyword>
<accession>A0A0D2J3G9</accession>
<dbReference type="AlphaFoldDB" id="A0A0D2J3G9"/>
<dbReference type="HOGENOM" id="CLU_1082387_0_0_1"/>
<dbReference type="RefSeq" id="XP_013270626.1">
    <property type="nucleotide sequence ID" value="XM_013415172.1"/>
</dbReference>
<dbReference type="VEuPathDB" id="FungiDB:Z518_07043"/>
<evidence type="ECO:0000313" key="1">
    <source>
        <dbReference type="EMBL" id="KIX03490.1"/>
    </source>
</evidence>
<reference evidence="1 2" key="1">
    <citation type="submission" date="2015-01" db="EMBL/GenBank/DDBJ databases">
        <title>The Genome Sequence of Rhinocladiella mackenzie CBS 650.93.</title>
        <authorList>
            <consortium name="The Broad Institute Genomics Platform"/>
            <person name="Cuomo C."/>
            <person name="de Hoog S."/>
            <person name="Gorbushina A."/>
            <person name="Stielow B."/>
            <person name="Teixiera M."/>
            <person name="Abouelleil A."/>
            <person name="Chapman S.B."/>
            <person name="Priest M."/>
            <person name="Young S.K."/>
            <person name="Wortman J."/>
            <person name="Nusbaum C."/>
            <person name="Birren B."/>
        </authorList>
    </citation>
    <scope>NUCLEOTIDE SEQUENCE [LARGE SCALE GENOMIC DNA]</scope>
    <source>
        <strain evidence="1 2">CBS 650.93</strain>
    </source>
</reference>
<dbReference type="Proteomes" id="UP000053617">
    <property type="component" value="Unassembled WGS sequence"/>
</dbReference>
<dbReference type="OrthoDB" id="5414761at2759"/>
<name>A0A0D2J3G9_9EURO</name>
<dbReference type="InterPro" id="IPR021109">
    <property type="entry name" value="Peptidase_aspartic_dom_sf"/>
</dbReference>